<evidence type="ECO:0000256" key="4">
    <source>
        <dbReference type="ARBA" id="ARBA00023163"/>
    </source>
</evidence>
<reference evidence="6 7" key="1">
    <citation type="submission" date="2018-07" db="EMBL/GenBank/DDBJ databases">
        <title>Genomic Encyclopedia of Type Strains, Phase IV (KMG-IV): sequencing the most valuable type-strain genomes for metagenomic binning, comparative biology and taxonomic classification.</title>
        <authorList>
            <person name="Goeker M."/>
        </authorList>
    </citation>
    <scope>NUCLEOTIDE SEQUENCE [LARGE SCALE GENOMIC DNA]</scope>
    <source>
        <strain evidence="6 7">DSM 26725</strain>
    </source>
</reference>
<dbReference type="InterPro" id="IPR036388">
    <property type="entry name" value="WH-like_DNA-bd_sf"/>
</dbReference>
<dbReference type="PROSITE" id="PS50931">
    <property type="entry name" value="HTH_LYSR"/>
    <property type="match status" value="2"/>
</dbReference>
<evidence type="ECO:0000313" key="6">
    <source>
        <dbReference type="EMBL" id="RED17331.1"/>
    </source>
</evidence>
<evidence type="ECO:0000256" key="2">
    <source>
        <dbReference type="ARBA" id="ARBA00023015"/>
    </source>
</evidence>
<gene>
    <name evidence="6" type="ORF">DFR46_2377</name>
</gene>
<keyword evidence="2" id="KW-0805">Transcription regulation</keyword>
<evidence type="ECO:0000256" key="1">
    <source>
        <dbReference type="ARBA" id="ARBA00009437"/>
    </source>
</evidence>
<protein>
    <submittedName>
        <fullName evidence="6">DNA-binding transcriptional LysR family regulator</fullName>
    </submittedName>
</protein>
<dbReference type="RefSeq" id="WP_245953838.1">
    <property type="nucleotide sequence ID" value="NZ_QRDP01000004.1"/>
</dbReference>
<dbReference type="InterPro" id="IPR005119">
    <property type="entry name" value="LysR_subst-bd"/>
</dbReference>
<dbReference type="SUPFAM" id="SSF46785">
    <property type="entry name" value="Winged helix' DNA-binding domain"/>
    <property type="match status" value="2"/>
</dbReference>
<organism evidence="6 7">
    <name type="scientific">Parasphingopyxis lamellibrachiae</name>
    <dbReference type="NCBI Taxonomy" id="680125"/>
    <lineage>
        <taxon>Bacteria</taxon>
        <taxon>Pseudomonadati</taxon>
        <taxon>Pseudomonadota</taxon>
        <taxon>Alphaproteobacteria</taxon>
        <taxon>Sphingomonadales</taxon>
        <taxon>Sphingomonadaceae</taxon>
        <taxon>Parasphingopyxis</taxon>
    </lineage>
</organism>
<dbReference type="Proteomes" id="UP000256310">
    <property type="component" value="Unassembled WGS sequence"/>
</dbReference>
<sequence length="383" mass="41177">MAVTSHFNLRHYAALAATVRHGSLTRAAKAVNLTQPALTQAIRRLEDDLGCALFERRPDGMIATEPGLLLARRAEEVIDQIGSTRVTGTQFSAFLELARAGSYAMAASNMGLSSASLHRAVSGLSDAVGHRLVERRGRGIMLTPAGQRLARRFGLAKAELRAGLAEVAQWKGEAEGQIAIGAMPLSRARWLPAAIARFGREHPGVDIAIIEGSYAELSGPLRDGEVDMMLGALRADSDAADLVQEPVFEDRPAIIMRADHPLLEKPGPPNPGTLLEYPWILPGRSTPLRTYWEAMLRSLDVEPPHVAIECGSVLTIRELLLSSDALTLLSTDQLRVEIEGGLLGWCAPPVPVSRTIGIITRSGWRPTATQAACVAELKGFASE</sequence>
<dbReference type="EMBL" id="QRDP01000004">
    <property type="protein sequence ID" value="RED17331.1"/>
    <property type="molecule type" value="Genomic_DNA"/>
</dbReference>
<name>A0A3D9FJR2_9SPHN</name>
<comment type="caution">
    <text evidence="6">The sequence shown here is derived from an EMBL/GenBank/DDBJ whole genome shotgun (WGS) entry which is preliminary data.</text>
</comment>
<dbReference type="Gene3D" id="1.10.10.10">
    <property type="entry name" value="Winged helix-like DNA-binding domain superfamily/Winged helix DNA-binding domain"/>
    <property type="match status" value="2"/>
</dbReference>
<dbReference type="PRINTS" id="PR00039">
    <property type="entry name" value="HTHLYSR"/>
</dbReference>
<dbReference type="PANTHER" id="PTHR30126">
    <property type="entry name" value="HTH-TYPE TRANSCRIPTIONAL REGULATOR"/>
    <property type="match status" value="1"/>
</dbReference>
<keyword evidence="4" id="KW-0804">Transcription</keyword>
<comment type="similarity">
    <text evidence="1">Belongs to the LysR transcriptional regulatory family.</text>
</comment>
<dbReference type="AlphaFoldDB" id="A0A3D9FJR2"/>
<dbReference type="InterPro" id="IPR000847">
    <property type="entry name" value="LysR_HTH_N"/>
</dbReference>
<keyword evidence="7" id="KW-1185">Reference proteome</keyword>
<dbReference type="InterPro" id="IPR036390">
    <property type="entry name" value="WH_DNA-bd_sf"/>
</dbReference>
<feature type="domain" description="HTH lysR-type" evidence="5">
    <location>
        <begin position="7"/>
        <end position="64"/>
    </location>
</feature>
<dbReference type="Pfam" id="PF00126">
    <property type="entry name" value="HTH_1"/>
    <property type="match status" value="2"/>
</dbReference>
<proteinExistence type="inferred from homology"/>
<evidence type="ECO:0000259" key="5">
    <source>
        <dbReference type="PROSITE" id="PS50931"/>
    </source>
</evidence>
<dbReference type="Gene3D" id="3.40.190.10">
    <property type="entry name" value="Periplasmic binding protein-like II"/>
    <property type="match status" value="2"/>
</dbReference>
<dbReference type="PANTHER" id="PTHR30126:SF98">
    <property type="entry name" value="HTH-TYPE TRANSCRIPTIONAL ACTIVATOR BAUR"/>
    <property type="match status" value="1"/>
</dbReference>
<dbReference type="Pfam" id="PF03466">
    <property type="entry name" value="LysR_substrate"/>
    <property type="match status" value="1"/>
</dbReference>
<dbReference type="SUPFAM" id="SSF53850">
    <property type="entry name" value="Periplasmic binding protein-like II"/>
    <property type="match status" value="1"/>
</dbReference>
<dbReference type="GO" id="GO:0000976">
    <property type="term" value="F:transcription cis-regulatory region binding"/>
    <property type="evidence" value="ECO:0007669"/>
    <property type="project" value="TreeGrafter"/>
</dbReference>
<evidence type="ECO:0000313" key="7">
    <source>
        <dbReference type="Proteomes" id="UP000256310"/>
    </source>
</evidence>
<keyword evidence="3 6" id="KW-0238">DNA-binding</keyword>
<accession>A0A3D9FJR2</accession>
<feature type="domain" description="HTH lysR-type" evidence="5">
    <location>
        <begin position="90"/>
        <end position="143"/>
    </location>
</feature>
<dbReference type="GO" id="GO:0003700">
    <property type="term" value="F:DNA-binding transcription factor activity"/>
    <property type="evidence" value="ECO:0007669"/>
    <property type="project" value="InterPro"/>
</dbReference>
<evidence type="ECO:0000256" key="3">
    <source>
        <dbReference type="ARBA" id="ARBA00023125"/>
    </source>
</evidence>